<evidence type="ECO:0000313" key="6">
    <source>
        <dbReference type="EMBL" id="CAF1639694.1"/>
    </source>
</evidence>
<evidence type="ECO:0000313" key="5">
    <source>
        <dbReference type="EMBL" id="CAF1453309.1"/>
    </source>
</evidence>
<dbReference type="Pfam" id="PF00211">
    <property type="entry name" value="Guanylate_cyc"/>
    <property type="match status" value="2"/>
</dbReference>
<dbReference type="InterPro" id="IPR029787">
    <property type="entry name" value="Nucleotide_cyclase"/>
</dbReference>
<dbReference type="InterPro" id="IPR001054">
    <property type="entry name" value="A/G_cyclase"/>
</dbReference>
<dbReference type="PANTHER" id="PTHR16305">
    <property type="entry name" value="TESTICULAR SOLUBLE ADENYLYL CYCLASE"/>
    <property type="match status" value="1"/>
</dbReference>
<dbReference type="FunFam" id="3.30.70.1230:FF:000017">
    <property type="entry name" value="Adenylate cyclase type 10"/>
    <property type="match status" value="1"/>
</dbReference>
<evidence type="ECO:0000256" key="3">
    <source>
        <dbReference type="ARBA" id="ARBA00023239"/>
    </source>
</evidence>
<gene>
    <name evidence="6" type="ORF">JXQ802_LOCUS53007</name>
    <name evidence="5" type="ORF">PYM288_LOCUS36640</name>
</gene>
<dbReference type="GO" id="GO:0004016">
    <property type="term" value="F:adenylate cyclase activity"/>
    <property type="evidence" value="ECO:0007669"/>
    <property type="project" value="TreeGrafter"/>
</dbReference>
<dbReference type="GO" id="GO:0009190">
    <property type="term" value="P:cyclic nucleotide biosynthetic process"/>
    <property type="evidence" value="ECO:0007669"/>
    <property type="project" value="InterPro"/>
</dbReference>
<dbReference type="CDD" id="cd07302">
    <property type="entry name" value="CHD"/>
    <property type="match status" value="2"/>
</dbReference>
<proteinExistence type="predicted"/>
<name>A0A815PU06_9BILA</name>
<dbReference type="GO" id="GO:0005524">
    <property type="term" value="F:ATP binding"/>
    <property type="evidence" value="ECO:0007669"/>
    <property type="project" value="UniProtKB-KW"/>
</dbReference>
<evidence type="ECO:0000256" key="1">
    <source>
        <dbReference type="ARBA" id="ARBA00022741"/>
    </source>
</evidence>
<evidence type="ECO:0000313" key="8">
    <source>
        <dbReference type="Proteomes" id="UP000663870"/>
    </source>
</evidence>
<dbReference type="GO" id="GO:0035556">
    <property type="term" value="P:intracellular signal transduction"/>
    <property type="evidence" value="ECO:0007669"/>
    <property type="project" value="InterPro"/>
</dbReference>
<dbReference type="PROSITE" id="PS50125">
    <property type="entry name" value="GUANYLATE_CYCLASE_2"/>
    <property type="match status" value="2"/>
</dbReference>
<keyword evidence="2" id="KW-0067">ATP-binding</keyword>
<dbReference type="Proteomes" id="UP000663870">
    <property type="component" value="Unassembled WGS sequence"/>
</dbReference>
<evidence type="ECO:0000313" key="7">
    <source>
        <dbReference type="Proteomes" id="UP000663854"/>
    </source>
</evidence>
<feature type="domain" description="Guanylate cyclase" evidence="4">
    <location>
        <begin position="433"/>
        <end position="511"/>
    </location>
</feature>
<dbReference type="Gene3D" id="3.30.70.1230">
    <property type="entry name" value="Nucleotide cyclase"/>
    <property type="match status" value="2"/>
</dbReference>
<evidence type="ECO:0000256" key="2">
    <source>
        <dbReference type="ARBA" id="ARBA00022840"/>
    </source>
</evidence>
<dbReference type="EMBL" id="CAJNOH010007254">
    <property type="protein sequence ID" value="CAF1453309.1"/>
    <property type="molecule type" value="Genomic_DNA"/>
</dbReference>
<accession>A0A815PU06</accession>
<evidence type="ECO:0000259" key="4">
    <source>
        <dbReference type="PROSITE" id="PS50125"/>
    </source>
</evidence>
<keyword evidence="1" id="KW-0547">Nucleotide-binding</keyword>
<dbReference type="EMBL" id="CAJNOL010008899">
    <property type="protein sequence ID" value="CAF1639694.1"/>
    <property type="molecule type" value="Genomic_DNA"/>
</dbReference>
<dbReference type="Proteomes" id="UP000663854">
    <property type="component" value="Unassembled WGS sequence"/>
</dbReference>
<keyword evidence="3" id="KW-0456">Lyase</keyword>
<organism evidence="5 7">
    <name type="scientific">Rotaria sordida</name>
    <dbReference type="NCBI Taxonomy" id="392033"/>
    <lineage>
        <taxon>Eukaryota</taxon>
        <taxon>Metazoa</taxon>
        <taxon>Spiralia</taxon>
        <taxon>Gnathifera</taxon>
        <taxon>Rotifera</taxon>
        <taxon>Eurotatoria</taxon>
        <taxon>Bdelloidea</taxon>
        <taxon>Philodinida</taxon>
        <taxon>Philodinidae</taxon>
        <taxon>Rotaria</taxon>
    </lineage>
</organism>
<sequence>MDNSKQYLSYQSNEILHTKRKKTRRKQTLRRFGTRCLPSLATNTVKMVVATLQIGSTMNENISEDEEQDDDDDDDDEIYYIGQQVQAHIPDIVLNNLNDLIDQKGNILIPNEHMYNKTTLLFLDVSGFTSLTEQYSNDAHLGIDQLTHTLNLYFDKLVSQILIFNGDIYKFAGDAILALWTNELNGPEQALKCALYLQEKCGSYETDVGVVLRLKIALAYGPVRALFVGTDEFKHYILAGDCVKDVNICEQLCEPGDIIITKAVYEQVQSLKLNCQFILIKDDINEKDRHIAVKYSESIDNNHDLTKINDKMNTSNQEISNDNHLSDHDNISNNLSSSLITDLIHDEFYNKINSLMTSFLLHCVYQRIERQQSLDYLSELRRVTITFINLDISNEQYTNNNLCQNVQKVFIQIYELTKMMGGVLTKALLFDKGWSFLCVFGLPGYKQGDDTANALKCAYMIHSTMHKQCQFIDKCSIGVTTGLTYCGVVGHIARCEYTVIGRKVNMAARLMCNYLNIISCDQETYYNSHLNNRCFQILPDKILKGMHNVGNIWQYSDYFDDIQIQNNQIIEQDNNIINDIKHENYPLLGRKIELMIVVTQIMLLDEPLNSSNRRRDLAAIIFEG</sequence>
<comment type="caution">
    <text evidence="5">The sequence shown here is derived from an EMBL/GenBank/DDBJ whole genome shotgun (WGS) entry which is preliminary data.</text>
</comment>
<dbReference type="PANTHER" id="PTHR16305:SF28">
    <property type="entry name" value="GUANYLATE CYCLASE DOMAIN-CONTAINING PROTEIN"/>
    <property type="match status" value="1"/>
</dbReference>
<keyword evidence="8" id="KW-1185">Reference proteome</keyword>
<dbReference type="AlphaFoldDB" id="A0A815PU06"/>
<protein>
    <recommendedName>
        <fullName evidence="4">Guanylate cyclase domain-containing protein</fullName>
    </recommendedName>
</protein>
<dbReference type="SUPFAM" id="SSF55073">
    <property type="entry name" value="Nucleotide cyclase"/>
    <property type="match status" value="2"/>
</dbReference>
<feature type="domain" description="Guanylate cyclase" evidence="4">
    <location>
        <begin position="119"/>
        <end position="250"/>
    </location>
</feature>
<reference evidence="5" key="1">
    <citation type="submission" date="2021-02" db="EMBL/GenBank/DDBJ databases">
        <authorList>
            <person name="Nowell W R."/>
        </authorList>
    </citation>
    <scope>NUCLEOTIDE SEQUENCE</scope>
</reference>
<dbReference type="GO" id="GO:0005737">
    <property type="term" value="C:cytoplasm"/>
    <property type="evidence" value="ECO:0007669"/>
    <property type="project" value="TreeGrafter"/>
</dbReference>